<gene>
    <name evidence="1" type="ORF">Nepgr_002599</name>
</gene>
<evidence type="ECO:0000313" key="2">
    <source>
        <dbReference type="Proteomes" id="UP001279734"/>
    </source>
</evidence>
<comment type="caution">
    <text evidence="1">The sequence shown here is derived from an EMBL/GenBank/DDBJ whole genome shotgun (WGS) entry which is preliminary data.</text>
</comment>
<name>A0AAD3P840_NEPGR</name>
<sequence length="208" mass="22210">MASFLSQIFDAANYEVSLLPRSSIWSVAMPSKLAVWRSISYNVLRCVSAFAEICKRDGSLCLPPGFDKKFVPDSSKSAPPAQGTSVQACPPNQLPVDLESYKVNDPLIPSGPPRLPDPINEALSESTLDASNLKEETDCFSSVNESASSLLPPLSSAEVVRMDTNLSDADRYAALGDSPKDLESVCSTNSAQPIPFARPCAADLSGPR</sequence>
<dbReference type="EMBL" id="BSYO01000002">
    <property type="protein sequence ID" value="GMH00760.1"/>
    <property type="molecule type" value="Genomic_DNA"/>
</dbReference>
<proteinExistence type="predicted"/>
<dbReference type="Proteomes" id="UP001279734">
    <property type="component" value="Unassembled WGS sequence"/>
</dbReference>
<evidence type="ECO:0000313" key="1">
    <source>
        <dbReference type="EMBL" id="GMH00760.1"/>
    </source>
</evidence>
<reference evidence="1" key="1">
    <citation type="submission" date="2023-05" db="EMBL/GenBank/DDBJ databases">
        <title>Nepenthes gracilis genome sequencing.</title>
        <authorList>
            <person name="Fukushima K."/>
        </authorList>
    </citation>
    <scope>NUCLEOTIDE SEQUENCE</scope>
    <source>
        <strain evidence="1">SING2019-196</strain>
    </source>
</reference>
<dbReference type="AlphaFoldDB" id="A0AAD3P840"/>
<keyword evidence="2" id="KW-1185">Reference proteome</keyword>
<protein>
    <submittedName>
        <fullName evidence="1">Uncharacterized protein</fullName>
    </submittedName>
</protein>
<accession>A0AAD3P840</accession>
<organism evidence="1 2">
    <name type="scientific">Nepenthes gracilis</name>
    <name type="common">Slender pitcher plant</name>
    <dbReference type="NCBI Taxonomy" id="150966"/>
    <lineage>
        <taxon>Eukaryota</taxon>
        <taxon>Viridiplantae</taxon>
        <taxon>Streptophyta</taxon>
        <taxon>Embryophyta</taxon>
        <taxon>Tracheophyta</taxon>
        <taxon>Spermatophyta</taxon>
        <taxon>Magnoliopsida</taxon>
        <taxon>eudicotyledons</taxon>
        <taxon>Gunneridae</taxon>
        <taxon>Pentapetalae</taxon>
        <taxon>Caryophyllales</taxon>
        <taxon>Nepenthaceae</taxon>
        <taxon>Nepenthes</taxon>
    </lineage>
</organism>